<dbReference type="PROSITE" id="PS51257">
    <property type="entry name" value="PROKAR_LIPOPROTEIN"/>
    <property type="match status" value="1"/>
</dbReference>
<dbReference type="AlphaFoldDB" id="A0A921MWU3"/>
<dbReference type="PROSITE" id="PS51318">
    <property type="entry name" value="TAT"/>
    <property type="match status" value="1"/>
</dbReference>
<protein>
    <submittedName>
        <fullName evidence="1">Uncharacterized protein</fullName>
    </submittedName>
</protein>
<organism evidence="1 2">
    <name type="scientific">Brachybacterium massiliense</name>
    <dbReference type="NCBI Taxonomy" id="1755098"/>
    <lineage>
        <taxon>Bacteria</taxon>
        <taxon>Bacillati</taxon>
        <taxon>Actinomycetota</taxon>
        <taxon>Actinomycetes</taxon>
        <taxon>Micrococcales</taxon>
        <taxon>Dermabacteraceae</taxon>
        <taxon>Brachybacterium</taxon>
    </lineage>
</organism>
<reference evidence="1" key="1">
    <citation type="journal article" date="2021" name="PeerJ">
        <title>Extensive microbial diversity within the chicken gut microbiome revealed by metagenomics and culture.</title>
        <authorList>
            <person name="Gilroy R."/>
            <person name="Ravi A."/>
            <person name="Getino M."/>
            <person name="Pursley I."/>
            <person name="Horton D.L."/>
            <person name="Alikhan N.F."/>
            <person name="Baker D."/>
            <person name="Gharbi K."/>
            <person name="Hall N."/>
            <person name="Watson M."/>
            <person name="Adriaenssens E.M."/>
            <person name="Foster-Nyarko E."/>
            <person name="Jarju S."/>
            <person name="Secka A."/>
            <person name="Antonio M."/>
            <person name="Oren A."/>
            <person name="Chaudhuri R.R."/>
            <person name="La Ragione R."/>
            <person name="Hildebrand F."/>
            <person name="Pallen M.J."/>
        </authorList>
    </citation>
    <scope>NUCLEOTIDE SEQUENCE</scope>
    <source>
        <strain evidence="1">ChiGjej5B5-22894</strain>
    </source>
</reference>
<dbReference type="EMBL" id="DYUE01000232">
    <property type="protein sequence ID" value="HJG92055.1"/>
    <property type="molecule type" value="Genomic_DNA"/>
</dbReference>
<dbReference type="Proteomes" id="UP000742460">
    <property type="component" value="Unassembled WGS sequence"/>
</dbReference>
<sequence>MVSRRGVLGGVAALAAVALSGCGGERRKLAEAAQAAAAEIDGVSGAELESEDGANFERALRGTLTLETEDHAAGLAVFDEAMRAIVTVVHDELGEPEAESLRVGWITAVLANGGEITAMELEPDMQAATPRLDRITAGSFYAKYGLG</sequence>
<accession>A0A921MWU3</accession>
<reference evidence="1" key="2">
    <citation type="submission" date="2021-09" db="EMBL/GenBank/DDBJ databases">
        <authorList>
            <person name="Gilroy R."/>
        </authorList>
    </citation>
    <scope>NUCLEOTIDE SEQUENCE</scope>
    <source>
        <strain evidence="1">ChiGjej5B5-22894</strain>
    </source>
</reference>
<evidence type="ECO:0000313" key="1">
    <source>
        <dbReference type="EMBL" id="HJG92055.1"/>
    </source>
</evidence>
<name>A0A921MWU3_9MICO</name>
<proteinExistence type="predicted"/>
<evidence type="ECO:0000313" key="2">
    <source>
        <dbReference type="Proteomes" id="UP000742460"/>
    </source>
</evidence>
<dbReference type="InterPro" id="IPR006311">
    <property type="entry name" value="TAT_signal"/>
</dbReference>
<comment type="caution">
    <text evidence="1">The sequence shown here is derived from an EMBL/GenBank/DDBJ whole genome shotgun (WGS) entry which is preliminary data.</text>
</comment>
<gene>
    <name evidence="1" type="ORF">K8V81_10080</name>
</gene>